<dbReference type="AlphaFoldDB" id="A0A6N8JNX6"/>
<reference evidence="9 10" key="1">
    <citation type="submission" date="2019-12" db="EMBL/GenBank/DDBJ databases">
        <title>Microbes associate with the intestines of laboratory mice.</title>
        <authorList>
            <person name="Navarre W."/>
            <person name="Wong E."/>
        </authorList>
    </citation>
    <scope>NUCLEOTIDE SEQUENCE [LARGE SCALE GENOMIC DNA]</scope>
    <source>
        <strain evidence="9 10">NM66_B29</strain>
    </source>
</reference>
<feature type="domain" description="4Fe-4S ferredoxin-type" evidence="8">
    <location>
        <begin position="81"/>
        <end position="110"/>
    </location>
</feature>
<protein>
    <submittedName>
        <fullName evidence="9">4Fe-4S dicluster domain-containing protein</fullName>
    </submittedName>
</protein>
<dbReference type="EMBL" id="WSRR01000025">
    <property type="protein sequence ID" value="MVX61581.1"/>
    <property type="molecule type" value="Genomic_DNA"/>
</dbReference>
<dbReference type="Pfam" id="PF12800">
    <property type="entry name" value="Fer4_4"/>
    <property type="match status" value="1"/>
</dbReference>
<evidence type="ECO:0000256" key="2">
    <source>
        <dbReference type="ARBA" id="ARBA00022485"/>
    </source>
</evidence>
<dbReference type="Pfam" id="PF13247">
    <property type="entry name" value="Fer4_11"/>
    <property type="match status" value="1"/>
</dbReference>
<evidence type="ECO:0000259" key="8">
    <source>
        <dbReference type="PROSITE" id="PS51379"/>
    </source>
</evidence>
<sequence>MTRIGFYYDQTRCAGCKTCQVACKDKNRLGIGPVLRKVTSHQVGAYPAVKMYHVSASCNHCDAPACMAKCPTGAIAKNDDGTVVRDAEACIGCSTCVNACPFGHPAIDETTGLSVKCDGCAAWREAGYLPACVEACPYRALDFGDVDELAAKYGADLVHTLPAIGEGDTGPSTQIKARPVALTDAGAPLVL</sequence>
<keyword evidence="4" id="KW-0677">Repeat</keyword>
<dbReference type="RefSeq" id="WP_160346852.1">
    <property type="nucleotide sequence ID" value="NZ_WSRR01000025.1"/>
</dbReference>
<evidence type="ECO:0000256" key="3">
    <source>
        <dbReference type="ARBA" id="ARBA00022723"/>
    </source>
</evidence>
<organism evidence="9 10">
    <name type="scientific">Adlercreutzia mucosicola</name>
    <dbReference type="NCBI Taxonomy" id="580026"/>
    <lineage>
        <taxon>Bacteria</taxon>
        <taxon>Bacillati</taxon>
        <taxon>Actinomycetota</taxon>
        <taxon>Coriobacteriia</taxon>
        <taxon>Eggerthellales</taxon>
        <taxon>Eggerthellaceae</taxon>
        <taxon>Adlercreutzia</taxon>
    </lineage>
</organism>
<keyword evidence="2" id="KW-0004">4Fe-4S</keyword>
<dbReference type="PANTHER" id="PTHR43177">
    <property type="entry name" value="PROTEIN NRFC"/>
    <property type="match status" value="1"/>
</dbReference>
<dbReference type="CDD" id="cd16371">
    <property type="entry name" value="DMSOR_beta_like"/>
    <property type="match status" value="1"/>
</dbReference>
<evidence type="ECO:0000256" key="7">
    <source>
        <dbReference type="ARBA" id="ARBA00023014"/>
    </source>
</evidence>
<keyword evidence="6" id="KW-0408">Iron</keyword>
<dbReference type="PROSITE" id="PS51379">
    <property type="entry name" value="4FE4S_FER_2"/>
    <property type="match status" value="3"/>
</dbReference>
<feature type="domain" description="4Fe-4S ferredoxin-type" evidence="8">
    <location>
        <begin position="4"/>
        <end position="34"/>
    </location>
</feature>
<keyword evidence="1" id="KW-0813">Transport</keyword>
<dbReference type="OrthoDB" id="9779457at2"/>
<dbReference type="Proteomes" id="UP000463388">
    <property type="component" value="Unassembled WGS sequence"/>
</dbReference>
<keyword evidence="7" id="KW-0411">Iron-sulfur</keyword>
<evidence type="ECO:0000256" key="5">
    <source>
        <dbReference type="ARBA" id="ARBA00022982"/>
    </source>
</evidence>
<keyword evidence="5" id="KW-0249">Electron transport</keyword>
<dbReference type="InterPro" id="IPR050954">
    <property type="entry name" value="ET_IronSulfur_Cluster-Binding"/>
</dbReference>
<feature type="domain" description="4Fe-4S ferredoxin-type" evidence="8">
    <location>
        <begin position="49"/>
        <end position="80"/>
    </location>
</feature>
<evidence type="ECO:0000256" key="6">
    <source>
        <dbReference type="ARBA" id="ARBA00023004"/>
    </source>
</evidence>
<dbReference type="GO" id="GO:0051539">
    <property type="term" value="F:4 iron, 4 sulfur cluster binding"/>
    <property type="evidence" value="ECO:0007669"/>
    <property type="project" value="UniProtKB-KW"/>
</dbReference>
<evidence type="ECO:0000313" key="9">
    <source>
        <dbReference type="EMBL" id="MVX61581.1"/>
    </source>
</evidence>
<name>A0A6N8JNX6_9ACTN</name>
<dbReference type="PROSITE" id="PS00198">
    <property type="entry name" value="4FE4S_FER_1"/>
    <property type="match status" value="1"/>
</dbReference>
<dbReference type="GO" id="GO:0046872">
    <property type="term" value="F:metal ion binding"/>
    <property type="evidence" value="ECO:0007669"/>
    <property type="project" value="UniProtKB-KW"/>
</dbReference>
<comment type="caution">
    <text evidence="9">The sequence shown here is derived from an EMBL/GenBank/DDBJ whole genome shotgun (WGS) entry which is preliminary data.</text>
</comment>
<proteinExistence type="predicted"/>
<evidence type="ECO:0000313" key="10">
    <source>
        <dbReference type="Proteomes" id="UP000463388"/>
    </source>
</evidence>
<accession>A0A6N8JNX6</accession>
<evidence type="ECO:0000256" key="4">
    <source>
        <dbReference type="ARBA" id="ARBA00022737"/>
    </source>
</evidence>
<gene>
    <name evidence="9" type="ORF">GKZ27_08980</name>
</gene>
<dbReference type="Gene3D" id="3.30.70.20">
    <property type="match status" value="2"/>
</dbReference>
<keyword evidence="10" id="KW-1185">Reference proteome</keyword>
<dbReference type="InterPro" id="IPR017900">
    <property type="entry name" value="4Fe4S_Fe_S_CS"/>
</dbReference>
<keyword evidence="3" id="KW-0479">Metal-binding</keyword>
<dbReference type="PANTHER" id="PTHR43177:SF5">
    <property type="entry name" value="ANAEROBIC DIMETHYL SULFOXIDE REDUCTASE CHAIN B-RELATED"/>
    <property type="match status" value="1"/>
</dbReference>
<evidence type="ECO:0000256" key="1">
    <source>
        <dbReference type="ARBA" id="ARBA00022448"/>
    </source>
</evidence>
<dbReference type="InterPro" id="IPR017896">
    <property type="entry name" value="4Fe4S_Fe-S-bd"/>
</dbReference>
<dbReference type="SUPFAM" id="SSF54862">
    <property type="entry name" value="4Fe-4S ferredoxins"/>
    <property type="match status" value="1"/>
</dbReference>